<protein>
    <recommendedName>
        <fullName evidence="4">Receptor ligand binding region domain-containing protein</fullName>
    </recommendedName>
</protein>
<reference evidence="2 3" key="1">
    <citation type="journal article" date="2016" name="Nat. Commun.">
        <title>Extremotolerant tardigrade genome and improved radiotolerance of human cultured cells by tardigrade-unique protein.</title>
        <authorList>
            <person name="Hashimoto T."/>
            <person name="Horikawa D.D."/>
            <person name="Saito Y."/>
            <person name="Kuwahara H."/>
            <person name="Kozuka-Hata H."/>
            <person name="Shin-I T."/>
            <person name="Minakuchi Y."/>
            <person name="Ohishi K."/>
            <person name="Motoyama A."/>
            <person name="Aizu T."/>
            <person name="Enomoto A."/>
            <person name="Kondo K."/>
            <person name="Tanaka S."/>
            <person name="Hara Y."/>
            <person name="Koshikawa S."/>
            <person name="Sagara H."/>
            <person name="Miura T."/>
            <person name="Yokobori S."/>
            <person name="Miyagawa K."/>
            <person name="Suzuki Y."/>
            <person name="Kubo T."/>
            <person name="Oyama M."/>
            <person name="Kohara Y."/>
            <person name="Fujiyama A."/>
            <person name="Arakawa K."/>
            <person name="Katayama T."/>
            <person name="Toyoda A."/>
            <person name="Kunieda T."/>
        </authorList>
    </citation>
    <scope>NUCLEOTIDE SEQUENCE [LARGE SCALE GENOMIC DNA]</scope>
    <source>
        <strain evidence="2 3">YOKOZUNA-1</strain>
    </source>
</reference>
<dbReference type="SUPFAM" id="SSF53822">
    <property type="entry name" value="Periplasmic binding protein-like I"/>
    <property type="match status" value="1"/>
</dbReference>
<evidence type="ECO:0008006" key="4">
    <source>
        <dbReference type="Google" id="ProtNLM"/>
    </source>
</evidence>
<accession>A0A1D1VEJ3</accession>
<keyword evidence="3" id="KW-1185">Reference proteome</keyword>
<keyword evidence="1" id="KW-1133">Transmembrane helix</keyword>
<dbReference type="Gene3D" id="3.40.50.2300">
    <property type="match status" value="1"/>
</dbReference>
<evidence type="ECO:0000256" key="1">
    <source>
        <dbReference type="SAM" id="Phobius"/>
    </source>
</evidence>
<proteinExistence type="predicted"/>
<dbReference type="Proteomes" id="UP000186922">
    <property type="component" value="Unassembled WGS sequence"/>
</dbReference>
<sequence>MPEGLRSKRQRKYTEDSLKKAVRAVASIRWWIAQVINETVTPSNHSASIEALRDGVSIAQKFFNRTFILPTGNIHFSPTGQRQADMLVKQYNFTTGKFESILRYVHRTSNVTFPFGRRFVWNNGKPALAEPVCGFENDKCRSNDLLSAALPAAVAIGVILSASTLATWSLKRRSHADGPRWWLLDSTDFLTLHKRKSISSRGQASPYLKIV</sequence>
<name>A0A1D1VEJ3_RAMVA</name>
<feature type="transmembrane region" description="Helical" evidence="1">
    <location>
        <begin position="145"/>
        <end position="170"/>
    </location>
</feature>
<organism evidence="2 3">
    <name type="scientific">Ramazzottius varieornatus</name>
    <name type="common">Water bear</name>
    <name type="synonym">Tardigrade</name>
    <dbReference type="NCBI Taxonomy" id="947166"/>
    <lineage>
        <taxon>Eukaryota</taxon>
        <taxon>Metazoa</taxon>
        <taxon>Ecdysozoa</taxon>
        <taxon>Tardigrada</taxon>
        <taxon>Eutardigrada</taxon>
        <taxon>Parachela</taxon>
        <taxon>Hypsibioidea</taxon>
        <taxon>Ramazzottiidae</taxon>
        <taxon>Ramazzottius</taxon>
    </lineage>
</organism>
<dbReference type="EMBL" id="BDGG01000005">
    <property type="protein sequence ID" value="GAV00075.1"/>
    <property type="molecule type" value="Genomic_DNA"/>
</dbReference>
<dbReference type="InterPro" id="IPR028082">
    <property type="entry name" value="Peripla_BP_I"/>
</dbReference>
<dbReference type="AlphaFoldDB" id="A0A1D1VEJ3"/>
<keyword evidence="1" id="KW-0812">Transmembrane</keyword>
<comment type="caution">
    <text evidence="2">The sequence shown here is derived from an EMBL/GenBank/DDBJ whole genome shotgun (WGS) entry which is preliminary data.</text>
</comment>
<keyword evidence="1" id="KW-0472">Membrane</keyword>
<evidence type="ECO:0000313" key="3">
    <source>
        <dbReference type="Proteomes" id="UP000186922"/>
    </source>
</evidence>
<gene>
    <name evidence="2" type="primary">RvY_10976-1</name>
    <name evidence="2" type="synonym">RvY_10976.1</name>
    <name evidence="2" type="ORF">RvY_10976</name>
</gene>
<evidence type="ECO:0000313" key="2">
    <source>
        <dbReference type="EMBL" id="GAV00075.1"/>
    </source>
</evidence>
<dbReference type="STRING" id="947166.A0A1D1VEJ3"/>